<evidence type="ECO:0000256" key="3">
    <source>
        <dbReference type="ARBA" id="ARBA00022989"/>
    </source>
</evidence>
<dbReference type="AlphaFoldDB" id="A0A074JLE0"/>
<organism evidence="7 8">
    <name type="scientific">Thioclava pacifica DSM 10166</name>
    <dbReference type="NCBI Taxonomy" id="1353537"/>
    <lineage>
        <taxon>Bacteria</taxon>
        <taxon>Pseudomonadati</taxon>
        <taxon>Pseudomonadota</taxon>
        <taxon>Alphaproteobacteria</taxon>
        <taxon>Rhodobacterales</taxon>
        <taxon>Paracoccaceae</taxon>
        <taxon>Thioclava</taxon>
    </lineage>
</organism>
<keyword evidence="8" id="KW-1185">Reference proteome</keyword>
<evidence type="ECO:0000256" key="1">
    <source>
        <dbReference type="ARBA" id="ARBA00004127"/>
    </source>
</evidence>
<comment type="caution">
    <text evidence="7">The sequence shown here is derived from an EMBL/GenBank/DDBJ whole genome shotgun (WGS) entry which is preliminary data.</text>
</comment>
<feature type="transmembrane region" description="Helical" evidence="5">
    <location>
        <begin position="45"/>
        <end position="66"/>
    </location>
</feature>
<dbReference type="RefSeq" id="WP_038072890.1">
    <property type="nucleotide sequence ID" value="NZ_AUND01000001.1"/>
</dbReference>
<keyword evidence="2 5" id="KW-0812">Transmembrane</keyword>
<comment type="subcellular location">
    <subcellularLocation>
        <location evidence="1">Endomembrane system</location>
        <topology evidence="1">Multi-pass membrane protein</topology>
    </subcellularLocation>
</comment>
<dbReference type="STRING" id="1353537.TP2_02465"/>
<accession>A0A074JLE0</accession>
<evidence type="ECO:0000313" key="7">
    <source>
        <dbReference type="EMBL" id="KEO56413.1"/>
    </source>
</evidence>
<evidence type="ECO:0000256" key="5">
    <source>
        <dbReference type="SAM" id="Phobius"/>
    </source>
</evidence>
<feature type="domain" description="DUF202" evidence="6">
    <location>
        <begin position="6"/>
        <end position="64"/>
    </location>
</feature>
<evidence type="ECO:0000259" key="6">
    <source>
        <dbReference type="Pfam" id="PF02656"/>
    </source>
</evidence>
<sequence length="107" mass="11446">MIPNFKDHAANERTFLAWLRTAIAIVGVGLTAAKLTGAHMPVWSDVAMIGSGGVVVLLAFIRMQLLRKRIDAEVSLDASGTNWPDVVLAALVIALIVLTGIFILHVT</sequence>
<dbReference type="InterPro" id="IPR003807">
    <property type="entry name" value="DUF202"/>
</dbReference>
<reference evidence="7 8" key="1">
    <citation type="submission" date="2013-07" db="EMBL/GenBank/DDBJ databases">
        <title>Thioclava pacifica DSM 10166 Genome Sequencing.</title>
        <authorList>
            <person name="Lai Q."/>
            <person name="Shao Z."/>
        </authorList>
    </citation>
    <scope>NUCLEOTIDE SEQUENCE [LARGE SCALE GENOMIC DNA]</scope>
    <source>
        <strain evidence="7 8">DSM 10166</strain>
    </source>
</reference>
<keyword evidence="3 5" id="KW-1133">Transmembrane helix</keyword>
<protein>
    <recommendedName>
        <fullName evidence="6">DUF202 domain-containing protein</fullName>
    </recommendedName>
</protein>
<evidence type="ECO:0000256" key="2">
    <source>
        <dbReference type="ARBA" id="ARBA00022692"/>
    </source>
</evidence>
<evidence type="ECO:0000256" key="4">
    <source>
        <dbReference type="ARBA" id="ARBA00023136"/>
    </source>
</evidence>
<gene>
    <name evidence="7" type="ORF">TP2_02465</name>
</gene>
<dbReference type="EMBL" id="AUND01000001">
    <property type="protein sequence ID" value="KEO56413.1"/>
    <property type="molecule type" value="Genomic_DNA"/>
</dbReference>
<evidence type="ECO:0000313" key="8">
    <source>
        <dbReference type="Proteomes" id="UP000027432"/>
    </source>
</evidence>
<proteinExistence type="predicted"/>
<name>A0A074JLE0_9RHOB</name>
<dbReference type="Pfam" id="PF02656">
    <property type="entry name" value="DUF202"/>
    <property type="match status" value="1"/>
</dbReference>
<dbReference type="OrthoDB" id="582337at2"/>
<dbReference type="eggNOG" id="ENOG50338NV">
    <property type="taxonomic scope" value="Bacteria"/>
</dbReference>
<dbReference type="GO" id="GO:0012505">
    <property type="term" value="C:endomembrane system"/>
    <property type="evidence" value="ECO:0007669"/>
    <property type="project" value="UniProtKB-SubCell"/>
</dbReference>
<feature type="transmembrane region" description="Helical" evidence="5">
    <location>
        <begin position="15"/>
        <end position="33"/>
    </location>
</feature>
<dbReference type="Proteomes" id="UP000027432">
    <property type="component" value="Unassembled WGS sequence"/>
</dbReference>
<keyword evidence="4 5" id="KW-0472">Membrane</keyword>
<feature type="transmembrane region" description="Helical" evidence="5">
    <location>
        <begin position="86"/>
        <end position="106"/>
    </location>
</feature>